<dbReference type="Gene3D" id="1.10.10.10">
    <property type="entry name" value="Winged helix-like DNA-binding domain superfamily/Winged helix DNA-binding domain"/>
    <property type="match status" value="1"/>
</dbReference>
<comment type="caution">
    <text evidence="4">The sequence shown here is derived from an EMBL/GenBank/DDBJ whole genome shotgun (WGS) entry which is preliminary data.</text>
</comment>
<accession>A0A3M7TZE7</accession>
<proteinExistence type="predicted"/>
<keyword evidence="2" id="KW-0804">Transcription</keyword>
<dbReference type="InterPro" id="IPR036390">
    <property type="entry name" value="WH_DNA-bd_sf"/>
</dbReference>
<dbReference type="InterPro" id="IPR001034">
    <property type="entry name" value="DeoR_HTH"/>
</dbReference>
<dbReference type="AlphaFoldDB" id="A0A3M7TZE7"/>
<organism evidence="4 5">
    <name type="scientific">Alteribacter keqinensis</name>
    <dbReference type="NCBI Taxonomy" id="2483800"/>
    <lineage>
        <taxon>Bacteria</taxon>
        <taxon>Bacillati</taxon>
        <taxon>Bacillota</taxon>
        <taxon>Bacilli</taxon>
        <taxon>Bacillales</taxon>
        <taxon>Bacillaceae</taxon>
        <taxon>Alteribacter</taxon>
    </lineage>
</organism>
<dbReference type="SUPFAM" id="SSF46785">
    <property type="entry name" value="Winged helix' DNA-binding domain"/>
    <property type="match status" value="1"/>
</dbReference>
<dbReference type="SMART" id="SM00420">
    <property type="entry name" value="HTH_DEOR"/>
    <property type="match status" value="1"/>
</dbReference>
<evidence type="ECO:0000259" key="3">
    <source>
        <dbReference type="PROSITE" id="PS51000"/>
    </source>
</evidence>
<keyword evidence="1" id="KW-0805">Transcription regulation</keyword>
<evidence type="ECO:0000313" key="4">
    <source>
        <dbReference type="EMBL" id="RNA70671.1"/>
    </source>
</evidence>
<dbReference type="Proteomes" id="UP000278746">
    <property type="component" value="Unassembled WGS sequence"/>
</dbReference>
<keyword evidence="5" id="KW-1185">Reference proteome</keyword>
<name>A0A3M7TZE7_9BACI</name>
<sequence length="93" mass="10869">MHTYLQPACKWQESTFIRSGSLKASTDRMLTRIKSMYLYIKKRGNVTTLELVEEFGTTHRTIQRDLNVLEYNNLVESPSRGTWVVTERKTKVS</sequence>
<protein>
    <submittedName>
        <fullName evidence="4">DeoR family transcriptional regulator</fullName>
    </submittedName>
</protein>
<gene>
    <name evidence="4" type="ORF">EBO34_10945</name>
</gene>
<evidence type="ECO:0000313" key="5">
    <source>
        <dbReference type="Proteomes" id="UP000278746"/>
    </source>
</evidence>
<dbReference type="OrthoDB" id="2353732at2"/>
<evidence type="ECO:0000256" key="2">
    <source>
        <dbReference type="ARBA" id="ARBA00023163"/>
    </source>
</evidence>
<dbReference type="InterPro" id="IPR036388">
    <property type="entry name" value="WH-like_DNA-bd_sf"/>
</dbReference>
<reference evidence="4 5" key="1">
    <citation type="submission" date="2018-10" db="EMBL/GenBank/DDBJ databases">
        <title>Bacillus Keqinensis sp. nov., a moderately halophilic bacterium isolated from a saline-alkaline lake.</title>
        <authorList>
            <person name="Wang H."/>
        </authorList>
    </citation>
    <scope>NUCLEOTIDE SEQUENCE [LARGE SCALE GENOMIC DNA]</scope>
    <source>
        <strain evidence="4 5">KQ-3</strain>
    </source>
</reference>
<dbReference type="GO" id="GO:0003700">
    <property type="term" value="F:DNA-binding transcription factor activity"/>
    <property type="evidence" value="ECO:0007669"/>
    <property type="project" value="InterPro"/>
</dbReference>
<evidence type="ECO:0000256" key="1">
    <source>
        <dbReference type="ARBA" id="ARBA00023015"/>
    </source>
</evidence>
<dbReference type="EMBL" id="RHIB01000001">
    <property type="protein sequence ID" value="RNA70671.1"/>
    <property type="molecule type" value="Genomic_DNA"/>
</dbReference>
<dbReference type="Pfam" id="PF08220">
    <property type="entry name" value="HTH_DeoR"/>
    <property type="match status" value="1"/>
</dbReference>
<feature type="domain" description="HTH deoR-type" evidence="3">
    <location>
        <begin position="29"/>
        <end position="84"/>
    </location>
</feature>
<dbReference type="PROSITE" id="PS51000">
    <property type="entry name" value="HTH_DEOR_2"/>
    <property type="match status" value="1"/>
</dbReference>